<dbReference type="InterPro" id="IPR014319">
    <property type="entry name" value="Phageshock_PspA"/>
</dbReference>
<feature type="coiled-coil region" evidence="2">
    <location>
        <begin position="54"/>
        <end position="181"/>
    </location>
</feature>
<keyword evidence="4" id="KW-1185">Reference proteome</keyword>
<evidence type="ECO:0000256" key="1">
    <source>
        <dbReference type="ARBA" id="ARBA00043985"/>
    </source>
</evidence>
<evidence type="ECO:0000313" key="4">
    <source>
        <dbReference type="Proteomes" id="UP001056635"/>
    </source>
</evidence>
<evidence type="ECO:0000256" key="2">
    <source>
        <dbReference type="SAM" id="Coils"/>
    </source>
</evidence>
<gene>
    <name evidence="3" type="primary">pspA</name>
    <name evidence="3" type="ORF">K6958_11005</name>
</gene>
<dbReference type="NCBIfam" id="NF007974">
    <property type="entry name" value="PRK10698.1"/>
    <property type="match status" value="1"/>
</dbReference>
<evidence type="ECO:0000313" key="3">
    <source>
        <dbReference type="EMBL" id="UQY42484.1"/>
    </source>
</evidence>
<accession>A0ABY4R7V3</accession>
<protein>
    <submittedName>
        <fullName evidence="3">Phage shock protein PspA</fullName>
    </submittedName>
</protein>
<dbReference type="EMBL" id="CP082904">
    <property type="protein sequence ID" value="UQY42484.1"/>
    <property type="molecule type" value="Genomic_DNA"/>
</dbReference>
<name>A0ABY4R7V3_9GAMM</name>
<dbReference type="Pfam" id="PF04012">
    <property type="entry name" value="PspA_IM30"/>
    <property type="match status" value="1"/>
</dbReference>
<reference evidence="3" key="1">
    <citation type="submission" date="2021-09" db="EMBL/GenBank/DDBJ databases">
        <title>First case of bloodstream infection caused by Mixta hanseatica sp. nov., a member of the Erwiniaceae family.</title>
        <authorList>
            <person name="Both A."/>
            <person name="Huang J."/>
            <person name="Wenzel P."/>
            <person name="Aepfelbacher M."/>
            <person name="Rohde H."/>
            <person name="Christner M."/>
            <person name="Hentschke M."/>
        </authorList>
    </citation>
    <scope>NUCLEOTIDE SEQUENCE</scope>
    <source>
        <strain evidence="3">X22927</strain>
    </source>
</reference>
<organism evidence="3 4">
    <name type="scientific">Mixta hanseatica</name>
    <dbReference type="NCBI Taxonomy" id="2872648"/>
    <lineage>
        <taxon>Bacteria</taxon>
        <taxon>Pseudomonadati</taxon>
        <taxon>Pseudomonadota</taxon>
        <taxon>Gammaproteobacteria</taxon>
        <taxon>Enterobacterales</taxon>
        <taxon>Erwiniaceae</taxon>
        <taxon>Mixta</taxon>
    </lineage>
</organism>
<comment type="similarity">
    <text evidence="1">Belongs to the PspA/Vipp/IM30 family.</text>
</comment>
<dbReference type="PANTHER" id="PTHR31088:SF6">
    <property type="entry name" value="PHAGE SHOCK PROTEIN A"/>
    <property type="match status" value="1"/>
</dbReference>
<dbReference type="RefSeq" id="WP_249891150.1">
    <property type="nucleotide sequence ID" value="NZ_CP082904.1"/>
</dbReference>
<dbReference type="InterPro" id="IPR007157">
    <property type="entry name" value="PspA_VIPP1"/>
</dbReference>
<proteinExistence type="inferred from homology"/>
<dbReference type="NCBIfam" id="TIGR02977">
    <property type="entry name" value="phageshock_pspA"/>
    <property type="match status" value="1"/>
</dbReference>
<dbReference type="PANTHER" id="PTHR31088">
    <property type="entry name" value="MEMBRANE-ASSOCIATED PROTEIN VIPP1, CHLOROPLASTIC"/>
    <property type="match status" value="1"/>
</dbReference>
<keyword evidence="2" id="KW-0175">Coiled coil</keyword>
<dbReference type="Proteomes" id="UP001056635">
    <property type="component" value="Chromosome"/>
</dbReference>
<sequence>MGIFSRFADIVNANINTLLDKAEDPQKMVRLMIQEMEDTLVEVRSTSARGLAERKQLLRRIEQAQIQQNEWQEKAELALRRDKDDLARSALIEKQKLTELVASLQQEVTQIDETLARMKGEIAELEKKLGETRARQQALTLRHQAASSSRDVRRQLDSGKLDDAMARFESFERRIDHMEAEAESHRFGKSKTLDQQFAELKADDEIGEQLAALKAKMNRSE</sequence>